<dbReference type="AlphaFoldDB" id="A0A167SXY8"/>
<sequence>MASAAIQVLGVRRAVYVSLLYECSSCKPPPFFPFVRALVLLGRPAHFAYARSPIPAQEPRILSFGCTGCSWARRTSSLWRRGSRRVWLGNYMKTPRENHNDGFRVEAKTSAKQFLEHYGSDIIIASPLGLRVAIQKEK</sequence>
<proteinExistence type="predicted"/>
<dbReference type="EMBL" id="KV418655">
    <property type="protein sequence ID" value="KZP02360.1"/>
    <property type="molecule type" value="Genomic_DNA"/>
</dbReference>
<gene>
    <name evidence="2" type="ORF">FIBSPDRAFT_905928</name>
</gene>
<dbReference type="OrthoDB" id="10264378at2759"/>
<dbReference type="Pfam" id="PF22916">
    <property type="entry name" value="UTP25_NTPase-like"/>
    <property type="match status" value="1"/>
</dbReference>
<evidence type="ECO:0000313" key="2">
    <source>
        <dbReference type="EMBL" id="KZP02360.1"/>
    </source>
</evidence>
<feature type="domain" description="UTP25 NTP hydrolase-like" evidence="1">
    <location>
        <begin position="90"/>
        <end position="137"/>
    </location>
</feature>
<organism evidence="2">
    <name type="scientific">Athelia psychrophila</name>
    <dbReference type="NCBI Taxonomy" id="1759441"/>
    <lineage>
        <taxon>Eukaryota</taxon>
        <taxon>Fungi</taxon>
        <taxon>Dikarya</taxon>
        <taxon>Basidiomycota</taxon>
        <taxon>Agaricomycotina</taxon>
        <taxon>Agaricomycetes</taxon>
        <taxon>Agaricomycetidae</taxon>
        <taxon>Atheliales</taxon>
        <taxon>Atheliaceae</taxon>
        <taxon>Athelia</taxon>
    </lineage>
</organism>
<name>A0A167SXY8_9AGAM</name>
<protein>
    <recommendedName>
        <fullName evidence="1">UTP25 NTP hydrolase-like domain-containing protein</fullName>
    </recommendedName>
</protein>
<reference evidence="2" key="1">
    <citation type="journal article" date="2016" name="Mol. Biol. Evol.">
        <title>Comparative Genomics of Early-Diverging Mushroom-Forming Fungi Provides Insights into the Origins of Lignocellulose Decay Capabilities.</title>
        <authorList>
            <person name="Nagy L.G."/>
            <person name="Riley R."/>
            <person name="Tritt A."/>
            <person name="Adam C."/>
            <person name="Daum C."/>
            <person name="Floudas D."/>
            <person name="Sun H."/>
            <person name="Yadav J.S."/>
            <person name="Pangilinan J."/>
            <person name="Larsson K.H."/>
            <person name="Matsuura K."/>
            <person name="Barry K."/>
            <person name="Labutti K."/>
            <person name="Kuo R."/>
            <person name="Ohm R.A."/>
            <person name="Bhattacharya S.S."/>
            <person name="Shirouzu T."/>
            <person name="Yoshinaga Y."/>
            <person name="Martin F.M."/>
            <person name="Grigoriev I.V."/>
            <person name="Hibbett D.S."/>
        </authorList>
    </citation>
    <scope>NUCLEOTIDE SEQUENCE [LARGE SCALE GENOMIC DNA]</scope>
    <source>
        <strain evidence="2">CBS 109695</strain>
    </source>
</reference>
<dbReference type="InterPro" id="IPR053940">
    <property type="entry name" value="UTP25_NTPase-like"/>
</dbReference>
<accession>A0A167SXY8</accession>
<evidence type="ECO:0000259" key="1">
    <source>
        <dbReference type="Pfam" id="PF22916"/>
    </source>
</evidence>